<feature type="compositionally biased region" description="Low complexity" evidence="1">
    <location>
        <begin position="85"/>
        <end position="99"/>
    </location>
</feature>
<feature type="region of interest" description="Disordered" evidence="1">
    <location>
        <begin position="271"/>
        <end position="332"/>
    </location>
</feature>
<dbReference type="SMART" id="SM00717">
    <property type="entry name" value="SANT"/>
    <property type="match status" value="1"/>
</dbReference>
<feature type="domain" description="Myb-like" evidence="2">
    <location>
        <begin position="114"/>
        <end position="158"/>
    </location>
</feature>
<feature type="region of interest" description="Disordered" evidence="1">
    <location>
        <begin position="81"/>
        <end position="114"/>
    </location>
</feature>
<dbReference type="SUPFAM" id="SSF46689">
    <property type="entry name" value="Homeodomain-like"/>
    <property type="match status" value="1"/>
</dbReference>
<accession>A0A0X3PIG0</accession>
<dbReference type="PROSITE" id="PS50090">
    <property type="entry name" value="MYB_LIKE"/>
    <property type="match status" value="1"/>
</dbReference>
<keyword evidence="4" id="KW-0238">DNA-binding</keyword>
<reference evidence="4" key="1">
    <citation type="submission" date="2016-01" db="EMBL/GenBank/DDBJ databases">
        <title>Reference transcriptome for the parasite Schistocephalus solidus: insights into the molecular evolution of parasitism.</title>
        <authorList>
            <person name="Hebert F.O."/>
            <person name="Grambauer S."/>
            <person name="Barber I."/>
            <person name="Landry C.R."/>
            <person name="Aubin-Horth N."/>
        </authorList>
    </citation>
    <scope>NUCLEOTIDE SEQUENCE</scope>
</reference>
<dbReference type="InterPro" id="IPR009057">
    <property type="entry name" value="Homeodomain-like_sf"/>
</dbReference>
<feature type="domain" description="HTH myb-type" evidence="3">
    <location>
        <begin position="117"/>
        <end position="162"/>
    </location>
</feature>
<sequence>MGYCLDASTTVPLIRHENPSLEKNVQPSSTFMLSSTNSFTSVGGNQSRLKVDSVMLVGSVSGVRSYPLSVNPRRVIKPYARMRNSSGSAPSSQAISSNSEELRTQRPSFSAPQSYREEELLAKLVRIHGTDWNLIARYFSPCGTRTPTELQALWNQYRQTSAITVQHARNFRRKNCPREPTTSLSSRWFSDVVTTGSENLCSIESDTHLVVQGNRSKSFAPSPVCPLKDLNLTSAAGSRHKYMPPHADSSVSVGKDFDVWLDITTTPSPKITNSNLSVKRSRQVHNHRPSSIRRLEVSLQKHYSPDHSPSLVSPACSPSPPHKTSPSPLPANLHFLEPSQISCISTPLKGAPFASDEHMFAVQTPTKAIGESDLQSFHLVSPPSVFPASASKSGNRPSNPCFPSASLKPRALFSPTVDAKPVHNKDDPSLFRVIKAEQDSEARVSALCSQRPKIKRSSSPMPLSSDPPSSQLSSPFLPPRRLLTPLFPGRCNSDSIALLTAKDTVWNRVQTAKEVNNTIASSASRRSTSGACKSALGSIVPRARQNSSPFAFSVQQEPQLSMRRILQVASEINWRRVAFGTSGTDTEITHLARLLLDHPQKRVRK</sequence>
<protein>
    <submittedName>
        <fullName evidence="4">Myb-like DNA-binding domain</fullName>
    </submittedName>
</protein>
<name>A0A0X3PIG0_SCHSO</name>
<evidence type="ECO:0000313" key="4">
    <source>
        <dbReference type="EMBL" id="JAP51559.1"/>
    </source>
</evidence>
<evidence type="ECO:0000259" key="2">
    <source>
        <dbReference type="PROSITE" id="PS50090"/>
    </source>
</evidence>
<feature type="compositionally biased region" description="Pro residues" evidence="1">
    <location>
        <begin position="317"/>
        <end position="329"/>
    </location>
</feature>
<gene>
    <name evidence="4" type="ORF">TR157417</name>
</gene>
<dbReference type="AlphaFoldDB" id="A0A0X3PIG0"/>
<organism evidence="4">
    <name type="scientific">Schistocephalus solidus</name>
    <name type="common">Tapeworm</name>
    <dbReference type="NCBI Taxonomy" id="70667"/>
    <lineage>
        <taxon>Eukaryota</taxon>
        <taxon>Metazoa</taxon>
        <taxon>Spiralia</taxon>
        <taxon>Lophotrochozoa</taxon>
        <taxon>Platyhelminthes</taxon>
        <taxon>Cestoda</taxon>
        <taxon>Eucestoda</taxon>
        <taxon>Diphyllobothriidea</taxon>
        <taxon>Diphyllobothriidae</taxon>
        <taxon>Schistocephalus</taxon>
    </lineage>
</organism>
<feature type="compositionally biased region" description="Low complexity" evidence="1">
    <location>
        <begin position="457"/>
        <end position="476"/>
    </location>
</feature>
<feature type="compositionally biased region" description="Basic residues" evidence="1">
    <location>
        <begin position="279"/>
        <end position="291"/>
    </location>
</feature>
<dbReference type="EMBL" id="GEEE01011666">
    <property type="protein sequence ID" value="JAP51559.1"/>
    <property type="molecule type" value="Transcribed_RNA"/>
</dbReference>
<dbReference type="CDD" id="cd00167">
    <property type="entry name" value="SANT"/>
    <property type="match status" value="1"/>
</dbReference>
<feature type="region of interest" description="Disordered" evidence="1">
    <location>
        <begin position="448"/>
        <end position="476"/>
    </location>
</feature>
<evidence type="ECO:0000256" key="1">
    <source>
        <dbReference type="SAM" id="MobiDB-lite"/>
    </source>
</evidence>
<dbReference type="GO" id="GO:0003677">
    <property type="term" value="F:DNA binding"/>
    <property type="evidence" value="ECO:0007669"/>
    <property type="project" value="UniProtKB-KW"/>
</dbReference>
<dbReference type="Gene3D" id="1.10.10.60">
    <property type="entry name" value="Homeodomain-like"/>
    <property type="match status" value="1"/>
</dbReference>
<evidence type="ECO:0000259" key="3">
    <source>
        <dbReference type="PROSITE" id="PS51294"/>
    </source>
</evidence>
<dbReference type="InterPro" id="IPR017930">
    <property type="entry name" value="Myb_dom"/>
</dbReference>
<dbReference type="PROSITE" id="PS51294">
    <property type="entry name" value="HTH_MYB"/>
    <property type="match status" value="1"/>
</dbReference>
<proteinExistence type="predicted"/>
<dbReference type="InterPro" id="IPR001005">
    <property type="entry name" value="SANT/Myb"/>
</dbReference>
<dbReference type="Pfam" id="PF00249">
    <property type="entry name" value="Myb_DNA-binding"/>
    <property type="match status" value="1"/>
</dbReference>